<keyword evidence="4" id="KW-1185">Reference proteome</keyword>
<gene>
    <name evidence="3" type="ORF">DFE_1753</name>
</gene>
<comment type="similarity">
    <text evidence="1">Belongs to the sulfur carrier protein TusA family.</text>
</comment>
<name>A0A2Z6AZ03_9BACT</name>
<dbReference type="Proteomes" id="UP000269883">
    <property type="component" value="Chromosome"/>
</dbReference>
<dbReference type="RefSeq" id="WP_126378606.1">
    <property type="nucleotide sequence ID" value="NZ_AP017378.1"/>
</dbReference>
<dbReference type="InterPro" id="IPR036868">
    <property type="entry name" value="TusA-like_sf"/>
</dbReference>
<dbReference type="AlphaFoldDB" id="A0A2Z6AZ03"/>
<dbReference type="PANTHER" id="PTHR33279">
    <property type="entry name" value="SULFUR CARRIER PROTEIN YEDF-RELATED"/>
    <property type="match status" value="1"/>
</dbReference>
<dbReference type="Gene3D" id="3.30.110.40">
    <property type="entry name" value="TusA-like domain"/>
    <property type="match status" value="1"/>
</dbReference>
<dbReference type="KEGG" id="dfl:DFE_1753"/>
<dbReference type="EMBL" id="AP017378">
    <property type="protein sequence ID" value="BBD08479.1"/>
    <property type="molecule type" value="Genomic_DNA"/>
</dbReference>
<proteinExistence type="inferred from homology"/>
<reference evidence="3 4" key="1">
    <citation type="journal article" date="2018" name="Sci. Adv.">
        <title>Multi-heme cytochromes provide a pathway for survival in energy-limited environments.</title>
        <authorList>
            <person name="Deng X."/>
            <person name="Dohmae N."/>
            <person name="Nealson K.H."/>
            <person name="Hashimoto K."/>
            <person name="Okamoto A."/>
        </authorList>
    </citation>
    <scope>NUCLEOTIDE SEQUENCE [LARGE SCALE GENOMIC DNA]</scope>
    <source>
        <strain evidence="3 4">IS5</strain>
    </source>
</reference>
<evidence type="ECO:0000259" key="2">
    <source>
        <dbReference type="PROSITE" id="PS01148"/>
    </source>
</evidence>
<feature type="domain" description="UPF0033" evidence="2">
    <location>
        <begin position="11"/>
        <end position="35"/>
    </location>
</feature>
<dbReference type="SUPFAM" id="SSF64307">
    <property type="entry name" value="SirA-like"/>
    <property type="match status" value="1"/>
</dbReference>
<dbReference type="CDD" id="cd00291">
    <property type="entry name" value="SirA_YedF_YeeD"/>
    <property type="match status" value="1"/>
</dbReference>
<organism evidence="3 4">
    <name type="scientific">Desulfovibrio ferrophilus</name>
    <dbReference type="NCBI Taxonomy" id="241368"/>
    <lineage>
        <taxon>Bacteria</taxon>
        <taxon>Pseudomonadati</taxon>
        <taxon>Thermodesulfobacteriota</taxon>
        <taxon>Desulfovibrionia</taxon>
        <taxon>Desulfovibrionales</taxon>
        <taxon>Desulfovibrionaceae</taxon>
        <taxon>Desulfovibrio</taxon>
    </lineage>
</organism>
<dbReference type="InterPro" id="IPR001455">
    <property type="entry name" value="TusA-like"/>
</dbReference>
<evidence type="ECO:0000313" key="4">
    <source>
        <dbReference type="Proteomes" id="UP000269883"/>
    </source>
</evidence>
<dbReference type="PROSITE" id="PS01148">
    <property type="entry name" value="UPF0033"/>
    <property type="match status" value="1"/>
</dbReference>
<dbReference type="OrthoDB" id="5325383at2"/>
<dbReference type="Pfam" id="PF01206">
    <property type="entry name" value="TusA"/>
    <property type="match status" value="1"/>
</dbReference>
<protein>
    <recommendedName>
        <fullName evidence="2">UPF0033 domain-containing protein</fullName>
    </recommendedName>
</protein>
<evidence type="ECO:0000256" key="1">
    <source>
        <dbReference type="ARBA" id="ARBA00008984"/>
    </source>
</evidence>
<evidence type="ECO:0000313" key="3">
    <source>
        <dbReference type="EMBL" id="BBD08479.1"/>
    </source>
</evidence>
<accession>A0A2Z6AZ03</accession>
<dbReference type="PANTHER" id="PTHR33279:SF2">
    <property type="entry name" value="SULFUR CARRIER PROTEIN TUSA"/>
    <property type="match status" value="1"/>
</dbReference>
<sequence length="79" mass="8633">MTENITPDETLDCRGLSCPMPMLKLKKALKSMAPGTVLEMMGTDPGTTNDIELGAKKQGGEYLGNKEAEGYISYYIRKS</sequence>